<feature type="signal peptide" evidence="1">
    <location>
        <begin position="1"/>
        <end position="19"/>
    </location>
</feature>
<accession>A0A8S9UYW8</accession>
<organism evidence="2 3">
    <name type="scientific">Phytophthora infestans</name>
    <name type="common">Potato late blight agent</name>
    <name type="synonym">Botrytis infestans</name>
    <dbReference type="NCBI Taxonomy" id="4787"/>
    <lineage>
        <taxon>Eukaryota</taxon>
        <taxon>Sar</taxon>
        <taxon>Stramenopiles</taxon>
        <taxon>Oomycota</taxon>
        <taxon>Peronosporomycetes</taxon>
        <taxon>Peronosporales</taxon>
        <taxon>Peronosporaceae</taxon>
        <taxon>Phytophthora</taxon>
    </lineage>
</organism>
<evidence type="ECO:0000313" key="2">
    <source>
        <dbReference type="EMBL" id="KAF4144372.1"/>
    </source>
</evidence>
<feature type="chain" id="PRO_5035723511" evidence="1">
    <location>
        <begin position="20"/>
        <end position="170"/>
    </location>
</feature>
<evidence type="ECO:0000313" key="3">
    <source>
        <dbReference type="Proteomes" id="UP000704712"/>
    </source>
</evidence>
<comment type="caution">
    <text evidence="2">The sequence shown here is derived from an EMBL/GenBank/DDBJ whole genome shotgun (WGS) entry which is preliminary data.</text>
</comment>
<reference evidence="2" key="1">
    <citation type="submission" date="2020-03" db="EMBL/GenBank/DDBJ databases">
        <title>Hybrid Assembly of Korean Phytophthora infestans isolates.</title>
        <authorList>
            <person name="Prokchorchik M."/>
            <person name="Lee Y."/>
            <person name="Seo J."/>
            <person name="Cho J.-H."/>
            <person name="Park Y.-E."/>
            <person name="Jang D.-C."/>
            <person name="Im J.-S."/>
            <person name="Choi J.-G."/>
            <person name="Park H.-J."/>
            <person name="Lee G.-B."/>
            <person name="Lee Y.-G."/>
            <person name="Hong S.-Y."/>
            <person name="Cho K."/>
            <person name="Sohn K.H."/>
        </authorList>
    </citation>
    <scope>NUCLEOTIDE SEQUENCE</scope>
    <source>
        <strain evidence="2">KR_2_A2</strain>
    </source>
</reference>
<gene>
    <name evidence="2" type="ORF">GN958_ATG06466</name>
</gene>
<protein>
    <submittedName>
        <fullName evidence="2">Uncharacterized protein</fullName>
    </submittedName>
</protein>
<sequence length="170" mass="17977">MNLVLVCAALLMASTIVEGGSRSLYTTPVSNFPPGNNDLTGDAIATSLQDANSRLLADLPSGNTSSDATRSQLNSFSVVSSGTKTYVAGLRSTAGGNNFCCASLISPTHLLVGTYGTRDNIRWASIGSHYVNGTQDGEQIKVVAILNHPKSSNLVAKRRFGPHFQIHARR</sequence>
<proteinExistence type="predicted"/>
<dbReference type="EMBL" id="JAACNO010000863">
    <property type="protein sequence ID" value="KAF4144372.1"/>
    <property type="molecule type" value="Genomic_DNA"/>
</dbReference>
<dbReference type="AlphaFoldDB" id="A0A8S9UYW8"/>
<evidence type="ECO:0000256" key="1">
    <source>
        <dbReference type="SAM" id="SignalP"/>
    </source>
</evidence>
<keyword evidence="1" id="KW-0732">Signal</keyword>
<dbReference type="Proteomes" id="UP000704712">
    <property type="component" value="Unassembled WGS sequence"/>
</dbReference>
<name>A0A8S9UYW8_PHYIN</name>